<dbReference type="RefSeq" id="WP_163395446.1">
    <property type="nucleotide sequence ID" value="NZ_BMKP01000007.1"/>
</dbReference>
<proteinExistence type="predicted"/>
<dbReference type="Proteomes" id="UP000655016">
    <property type="component" value="Unassembled WGS sequence"/>
</dbReference>
<protein>
    <submittedName>
        <fullName evidence="1">Uncharacterized protein</fullName>
    </submittedName>
</protein>
<evidence type="ECO:0000313" key="2">
    <source>
        <dbReference type="Proteomes" id="UP000655016"/>
    </source>
</evidence>
<keyword evidence="2" id="KW-1185">Reference proteome</keyword>
<sequence length="201" mass="24114">MKHYFLFFFLILSNCFGQEVSEINKVLEIPDSLEYEQEIRIYKDYSIANKFEILRMFKDQNKEWVVYRYWYSKEFKDVTKINVIRFPKENIGKLKPKNADLIWLKILITNVEFLPDMESIRYKFGTPFIDSDRGEPAIVNKKILVTDGDAYKVFVRNEKNKNNFSFNNPKTYLKHYPAVDELISYNELLSVINKELNLLNY</sequence>
<organism evidence="1 2">
    <name type="scientific">Flavobacterium limi</name>
    <dbReference type="NCBI Taxonomy" id="2045105"/>
    <lineage>
        <taxon>Bacteria</taxon>
        <taxon>Pseudomonadati</taxon>
        <taxon>Bacteroidota</taxon>
        <taxon>Flavobacteriia</taxon>
        <taxon>Flavobacteriales</taxon>
        <taxon>Flavobacteriaceae</taxon>
        <taxon>Flavobacterium</taxon>
    </lineage>
</organism>
<evidence type="ECO:0000313" key="1">
    <source>
        <dbReference type="EMBL" id="GGF20416.1"/>
    </source>
</evidence>
<accession>A0ABQ1UJ83</accession>
<name>A0ABQ1UJ83_9FLAO</name>
<comment type="caution">
    <text evidence="1">The sequence shown here is derived from an EMBL/GenBank/DDBJ whole genome shotgun (WGS) entry which is preliminary data.</text>
</comment>
<reference evidence="2" key="1">
    <citation type="journal article" date="2019" name="Int. J. Syst. Evol. Microbiol.">
        <title>The Global Catalogue of Microorganisms (GCM) 10K type strain sequencing project: providing services to taxonomists for standard genome sequencing and annotation.</title>
        <authorList>
            <consortium name="The Broad Institute Genomics Platform"/>
            <consortium name="The Broad Institute Genome Sequencing Center for Infectious Disease"/>
            <person name="Wu L."/>
            <person name="Ma J."/>
        </authorList>
    </citation>
    <scope>NUCLEOTIDE SEQUENCE [LARGE SCALE GENOMIC DNA]</scope>
    <source>
        <strain evidence="2">CGMCC 1.16060</strain>
    </source>
</reference>
<dbReference type="EMBL" id="BMKP01000007">
    <property type="protein sequence ID" value="GGF20416.1"/>
    <property type="molecule type" value="Genomic_DNA"/>
</dbReference>
<gene>
    <name evidence="1" type="ORF">GCM10011518_32110</name>
</gene>